<dbReference type="Proteomes" id="UP000187429">
    <property type="component" value="Unassembled WGS sequence"/>
</dbReference>
<comment type="caution">
    <text evidence="1">The sequence shown here is derived from an EMBL/GenBank/DDBJ whole genome shotgun (WGS) entry which is preliminary data.</text>
</comment>
<evidence type="ECO:0000313" key="1">
    <source>
        <dbReference type="EMBL" id="OMJ26800.1"/>
    </source>
</evidence>
<dbReference type="EMBL" id="LSSM01001349">
    <property type="protein sequence ID" value="OMJ26800.1"/>
    <property type="molecule type" value="Genomic_DNA"/>
</dbReference>
<keyword evidence="2" id="KW-1185">Reference proteome</keyword>
<evidence type="ECO:0000313" key="2">
    <source>
        <dbReference type="Proteomes" id="UP000187429"/>
    </source>
</evidence>
<accession>A0A1R1YIU2</accession>
<proteinExistence type="predicted"/>
<protein>
    <submittedName>
        <fullName evidence="1">Uncharacterized protein</fullName>
    </submittedName>
</protein>
<reference evidence="2" key="1">
    <citation type="submission" date="2017-01" db="EMBL/GenBank/DDBJ databases">
        <authorList>
            <person name="Wang Y."/>
            <person name="White M."/>
            <person name="Kvist S."/>
            <person name="Moncalvo J.-M."/>
        </authorList>
    </citation>
    <scope>NUCLEOTIDE SEQUENCE [LARGE SCALE GENOMIC DNA]</scope>
    <source>
        <strain evidence="2">ID-206-W2</strain>
    </source>
</reference>
<sequence>MSGTSSRGVRLIRRSKFNQNGVTANKKGIGSSDIDTYPIKRSPERAGYKWGRGEMKLGCQNLKSKYIEYPKNKKLEYSVMRSAFNR</sequence>
<dbReference type="AlphaFoldDB" id="A0A1R1YIU2"/>
<organism evidence="1 2">
    <name type="scientific">Smittium culicis</name>
    <dbReference type="NCBI Taxonomy" id="133412"/>
    <lineage>
        <taxon>Eukaryota</taxon>
        <taxon>Fungi</taxon>
        <taxon>Fungi incertae sedis</taxon>
        <taxon>Zoopagomycota</taxon>
        <taxon>Kickxellomycotina</taxon>
        <taxon>Harpellomycetes</taxon>
        <taxon>Harpellales</taxon>
        <taxon>Legeriomycetaceae</taxon>
        <taxon>Smittium</taxon>
    </lineage>
</organism>
<name>A0A1R1YIU2_9FUNG</name>
<gene>
    <name evidence="1" type="ORF">AYI69_g3782</name>
</gene>